<feature type="transmembrane region" description="Helical" evidence="7">
    <location>
        <begin position="691"/>
        <end position="713"/>
    </location>
</feature>
<feature type="signal peptide" evidence="8">
    <location>
        <begin position="1"/>
        <end position="20"/>
    </location>
</feature>
<dbReference type="CTD" id="9454"/>
<dbReference type="AlphaFoldDB" id="A0A8V1AHQ4"/>
<dbReference type="OrthoDB" id="9983798at2759"/>
<dbReference type="GO" id="GO:0030215">
    <property type="term" value="F:semaphorin receptor binding"/>
    <property type="evidence" value="ECO:0000318"/>
    <property type="project" value="GO_Central"/>
</dbReference>
<name>A0A8V1AHQ4_CHICK</name>
<dbReference type="Pfam" id="PF01437">
    <property type="entry name" value="PSI"/>
    <property type="match status" value="1"/>
</dbReference>
<protein>
    <submittedName>
        <fullName evidence="10">Homer scaffold protein 3</fullName>
    </submittedName>
</protein>
<dbReference type="Gene3D" id="3.30.1680.10">
    <property type="entry name" value="ligand-binding face of the semaphorins, domain 2"/>
    <property type="match status" value="1"/>
</dbReference>
<dbReference type="InterPro" id="IPR016201">
    <property type="entry name" value="PSI"/>
</dbReference>
<dbReference type="Gene3D" id="2.60.40.10">
    <property type="entry name" value="Immunoglobulins"/>
    <property type="match status" value="1"/>
</dbReference>
<dbReference type="RefSeq" id="XP_040509703.1">
    <property type="nucleotide sequence ID" value="XM_040653769.2"/>
</dbReference>
<dbReference type="GO" id="GO:0071526">
    <property type="term" value="P:semaphorin-plexin signaling pathway"/>
    <property type="evidence" value="ECO:0000318"/>
    <property type="project" value="GO_Central"/>
</dbReference>
<dbReference type="GeneID" id="420115"/>
<dbReference type="InterPro" id="IPR002165">
    <property type="entry name" value="Plexin_repeat"/>
</dbReference>
<keyword evidence="7" id="KW-0812">Transmembrane</keyword>
<dbReference type="SUPFAM" id="SSF103575">
    <property type="entry name" value="Plexin repeat"/>
    <property type="match status" value="1"/>
</dbReference>
<comment type="caution">
    <text evidence="6">Lacks conserved residue(s) required for the propagation of feature annotation.</text>
</comment>
<dbReference type="Proteomes" id="UP000000539">
    <property type="component" value="Chromosome 28"/>
</dbReference>
<dbReference type="FunFam" id="3.30.1680.10:FF:000013">
    <property type="entry name" value="Semaphorin 4D"/>
    <property type="match status" value="1"/>
</dbReference>
<dbReference type="InterPro" id="IPR036179">
    <property type="entry name" value="Ig-like_dom_sf"/>
</dbReference>
<dbReference type="InterPro" id="IPR015943">
    <property type="entry name" value="WD40/YVTN_repeat-like_dom_sf"/>
</dbReference>
<evidence type="ECO:0000256" key="5">
    <source>
        <dbReference type="ARBA" id="ARBA00023180"/>
    </source>
</evidence>
<reference evidence="10" key="2">
    <citation type="submission" date="2025-08" db="UniProtKB">
        <authorList>
            <consortium name="Ensembl"/>
        </authorList>
    </citation>
    <scope>IDENTIFICATION</scope>
    <source>
        <strain evidence="10">broiler</strain>
    </source>
</reference>
<comment type="subcellular location">
    <subcellularLocation>
        <location evidence="1">Membrane</location>
    </subcellularLocation>
</comment>
<sequence>MGGTAVVLCLILQLTQEVKASVGNCIPRKTVKYQTVSVEMFVKEGLSNVSTLLVDEETDTLFVGGRDVISALDLNNVSREIAREHWFATQERQLECIRRGKDKIRCQNYILLLHKINDSNVYVCGTNAYHPLCDHMVIQRTKMHLQGRAEESRGKCPFEPTLKYASVFVDGAFYSATSNNFLGTEPIILRSMQNPVRTEFKTSWLNEPSFVGMEIVPESEFSPDGDDDKIYVFFTETAVEFEFYDKILVSRIARICKGDLGGKRLLQRRWTSFLKARLSCSIPELNFHFNIIQDVFFLRRGKWQDSIFYGIFSQQWGRLDISAVCAYSMASIQEAFSKGSYRGPVTVEHSHVRWMVFRGEVPVPRPGACIDNFARSMGYNTSSDLPDKVLQFARDHPLMDSSVNPIGDRPALLKRSSNYTRIVVDRVTGLDKQTYDVMFLGTDDGYLHKAFNCDGEMFIVEELQLFLSPEPVQFLQLSAKKGMLYVGSMSAVVQLQVSGCHRYKYCLDCILARDPYCAWSQASHACVLLSDQTGDTKNLIQNVKYGDASSCLSVENDVRKYLFTLGNNVHLKCVPLSNLARVVWKFNGSRIQDKDSKYLLYDGGIAIFNVTVAETGFYDCLSVEKSKAKEFFITVARYALYAHQNTEKANVNAATDDNNEAEAVGFQSSLSTYLLKDATKQKSVGSQKENLLLKLLSAGFALLFFFLFIWNFYKGHISLPWKIREASSKDTNADLENPELTTGRSGAVRESSAIQTNMSFLNE</sequence>
<gene>
    <name evidence="10" type="primary">HOMER3</name>
</gene>
<dbReference type="GO" id="GO:0001755">
    <property type="term" value="P:neural crest cell migration"/>
    <property type="evidence" value="ECO:0000318"/>
    <property type="project" value="GO_Central"/>
</dbReference>
<dbReference type="Pfam" id="PF01403">
    <property type="entry name" value="Sema"/>
    <property type="match status" value="1"/>
</dbReference>
<dbReference type="GO" id="GO:0030335">
    <property type="term" value="P:positive regulation of cell migration"/>
    <property type="evidence" value="ECO:0000318"/>
    <property type="project" value="GO_Central"/>
</dbReference>
<dbReference type="GeneTree" id="ENSGT00940000167763"/>
<proteinExistence type="inferred from homology"/>
<feature type="domain" description="Sema" evidence="9">
    <location>
        <begin position="28"/>
        <end position="497"/>
    </location>
</feature>
<evidence type="ECO:0000256" key="6">
    <source>
        <dbReference type="PROSITE-ProRule" id="PRU00352"/>
    </source>
</evidence>
<evidence type="ECO:0000256" key="1">
    <source>
        <dbReference type="ARBA" id="ARBA00004370"/>
    </source>
</evidence>
<evidence type="ECO:0000256" key="8">
    <source>
        <dbReference type="SAM" id="SignalP"/>
    </source>
</evidence>
<dbReference type="SMART" id="SM00423">
    <property type="entry name" value="PSI"/>
    <property type="match status" value="1"/>
</dbReference>
<evidence type="ECO:0000313" key="11">
    <source>
        <dbReference type="Proteomes" id="UP000000539"/>
    </source>
</evidence>
<comment type="similarity">
    <text evidence="2">Belongs to the semaphorin family.</text>
</comment>
<evidence type="ECO:0000256" key="3">
    <source>
        <dbReference type="ARBA" id="ARBA00023136"/>
    </source>
</evidence>
<feature type="chain" id="PRO_5036471790" evidence="8">
    <location>
        <begin position="21"/>
        <end position="763"/>
    </location>
</feature>
<dbReference type="SUPFAM" id="SSF48726">
    <property type="entry name" value="Immunoglobulin"/>
    <property type="match status" value="1"/>
</dbReference>
<dbReference type="GO" id="GO:0005886">
    <property type="term" value="C:plasma membrane"/>
    <property type="evidence" value="ECO:0000318"/>
    <property type="project" value="GO_Central"/>
</dbReference>
<keyword evidence="8" id="KW-0732">Signal</keyword>
<dbReference type="GO" id="GO:0038191">
    <property type="term" value="F:neuropilin binding"/>
    <property type="evidence" value="ECO:0000318"/>
    <property type="project" value="GO_Central"/>
</dbReference>
<keyword evidence="3 7" id="KW-0472">Membrane</keyword>
<dbReference type="GO" id="GO:0050919">
    <property type="term" value="P:negative chemotaxis"/>
    <property type="evidence" value="ECO:0000318"/>
    <property type="project" value="GO_Central"/>
</dbReference>
<dbReference type="GO" id="GO:0007411">
    <property type="term" value="P:axon guidance"/>
    <property type="evidence" value="ECO:0000318"/>
    <property type="project" value="GO_Central"/>
</dbReference>
<keyword evidence="11" id="KW-1185">Reference proteome</keyword>
<dbReference type="SMR" id="A0A8V1AHQ4"/>
<dbReference type="OMA" id="WRETIFY"/>
<keyword evidence="4" id="KW-1015">Disulfide bond</keyword>
<keyword evidence="5" id="KW-0325">Glycoprotein</keyword>
<keyword evidence="7" id="KW-1133">Transmembrane helix</keyword>
<reference evidence="10" key="3">
    <citation type="submission" date="2025-09" db="UniProtKB">
        <authorList>
            <consortium name="Ensembl"/>
        </authorList>
    </citation>
    <scope>IDENTIFICATION</scope>
    <source>
        <strain evidence="10">broiler</strain>
    </source>
</reference>
<dbReference type="InterPro" id="IPR036352">
    <property type="entry name" value="Semap_dom_sf"/>
</dbReference>
<dbReference type="Gene3D" id="2.130.10.10">
    <property type="entry name" value="YVTN repeat-like/Quinoprotein amine dehydrogenase"/>
    <property type="match status" value="1"/>
</dbReference>
<dbReference type="SUPFAM" id="SSF101912">
    <property type="entry name" value="Sema domain"/>
    <property type="match status" value="1"/>
</dbReference>
<dbReference type="InterPro" id="IPR027231">
    <property type="entry name" value="Semaphorin"/>
</dbReference>
<evidence type="ECO:0000313" key="10">
    <source>
        <dbReference type="Ensembl" id="ENSGALP00010041957.1"/>
    </source>
</evidence>
<accession>A0A8V1AHQ4</accession>
<dbReference type="PANTHER" id="PTHR11036">
    <property type="entry name" value="SEMAPHORIN"/>
    <property type="match status" value="1"/>
</dbReference>
<dbReference type="Ensembl" id="ENSGALT00010068214.1">
    <property type="protein sequence ID" value="ENSGALP00010041957.1"/>
    <property type="gene ID" value="ENSGALG00010028152.1"/>
</dbReference>
<dbReference type="GO" id="GO:0005615">
    <property type="term" value="C:extracellular space"/>
    <property type="evidence" value="ECO:0000318"/>
    <property type="project" value="GO_Central"/>
</dbReference>
<dbReference type="InterPro" id="IPR001627">
    <property type="entry name" value="Semap_dom"/>
</dbReference>
<evidence type="ECO:0000256" key="4">
    <source>
        <dbReference type="ARBA" id="ARBA00023157"/>
    </source>
</evidence>
<dbReference type="CDD" id="cd05873">
    <property type="entry name" value="Ig_Sema4D_like"/>
    <property type="match status" value="1"/>
</dbReference>
<evidence type="ECO:0000259" key="9">
    <source>
        <dbReference type="PROSITE" id="PS51004"/>
    </source>
</evidence>
<dbReference type="PANTHER" id="PTHR11036:SF146">
    <property type="entry name" value="SEMA DOMAIN-CONTAINING PROTEIN"/>
    <property type="match status" value="1"/>
</dbReference>
<evidence type="ECO:0000256" key="2">
    <source>
        <dbReference type="ARBA" id="ARBA00009492"/>
    </source>
</evidence>
<dbReference type="SMART" id="SM00630">
    <property type="entry name" value="Sema"/>
    <property type="match status" value="1"/>
</dbReference>
<dbReference type="InterPro" id="IPR013783">
    <property type="entry name" value="Ig-like_fold"/>
</dbReference>
<dbReference type="PROSITE" id="PS51004">
    <property type="entry name" value="SEMA"/>
    <property type="match status" value="1"/>
</dbReference>
<organism evidence="10 11">
    <name type="scientific">Gallus gallus</name>
    <name type="common">Chicken</name>
    <dbReference type="NCBI Taxonomy" id="9031"/>
    <lineage>
        <taxon>Eukaryota</taxon>
        <taxon>Metazoa</taxon>
        <taxon>Chordata</taxon>
        <taxon>Craniata</taxon>
        <taxon>Vertebrata</taxon>
        <taxon>Euteleostomi</taxon>
        <taxon>Archelosauria</taxon>
        <taxon>Archosauria</taxon>
        <taxon>Dinosauria</taxon>
        <taxon>Saurischia</taxon>
        <taxon>Theropoda</taxon>
        <taxon>Coelurosauria</taxon>
        <taxon>Aves</taxon>
        <taxon>Neognathae</taxon>
        <taxon>Galloanserae</taxon>
        <taxon>Galliformes</taxon>
        <taxon>Phasianidae</taxon>
        <taxon>Phasianinae</taxon>
        <taxon>Gallus</taxon>
    </lineage>
</organism>
<evidence type="ECO:0000256" key="7">
    <source>
        <dbReference type="SAM" id="Phobius"/>
    </source>
</evidence>
<dbReference type="FunCoup" id="A0A8V1AHQ4">
    <property type="interactions" value="285"/>
</dbReference>
<reference evidence="10" key="1">
    <citation type="submission" date="2020-11" db="EMBL/GenBank/DDBJ databases">
        <title>Gallus gallus (Chicken) genome, bGalGal1, GRCg7b, maternal haplotype autosomes + Z &amp; W.</title>
        <authorList>
            <person name="Warren W."/>
            <person name="Formenti G."/>
            <person name="Fedrigo O."/>
            <person name="Haase B."/>
            <person name="Mountcastle J."/>
            <person name="Balacco J."/>
            <person name="Tracey A."/>
            <person name="Schneider V."/>
            <person name="Okimoto R."/>
            <person name="Cheng H."/>
            <person name="Hawken R."/>
            <person name="Howe K."/>
            <person name="Jarvis E.D."/>
        </authorList>
    </citation>
    <scope>NUCLEOTIDE SEQUENCE [LARGE SCALE GENOMIC DNA]</scope>
    <source>
        <strain evidence="10">Broiler</strain>
    </source>
</reference>
<dbReference type="FunFam" id="2.130.10.10:FF:002232">
    <property type="entry name" value="Uncharacterized protein"/>
    <property type="match status" value="1"/>
</dbReference>
<dbReference type="GO" id="GO:0045499">
    <property type="term" value="F:chemorepellent activity"/>
    <property type="evidence" value="ECO:0000318"/>
    <property type="project" value="GO_Central"/>
</dbReference>